<dbReference type="PANTHER" id="PTHR30055">
    <property type="entry name" value="HTH-TYPE TRANSCRIPTIONAL REGULATOR RUTR"/>
    <property type="match status" value="1"/>
</dbReference>
<evidence type="ECO:0000256" key="1">
    <source>
        <dbReference type="ARBA" id="ARBA00023015"/>
    </source>
</evidence>
<dbReference type="PRINTS" id="PR00455">
    <property type="entry name" value="HTHTETR"/>
</dbReference>
<dbReference type="EMBL" id="JBAGLP010000105">
    <property type="protein sequence ID" value="MEG3613991.1"/>
    <property type="molecule type" value="Genomic_DNA"/>
</dbReference>
<keyword evidence="7" id="KW-1185">Reference proteome</keyword>
<dbReference type="PANTHER" id="PTHR30055:SF234">
    <property type="entry name" value="HTH-TYPE TRANSCRIPTIONAL REGULATOR BETI"/>
    <property type="match status" value="1"/>
</dbReference>
<dbReference type="InterPro" id="IPR009057">
    <property type="entry name" value="Homeodomain-like_sf"/>
</dbReference>
<gene>
    <name evidence="6" type="ORF">V5O49_02510</name>
</gene>
<name>A0ABU7Z3G5_9MICO</name>
<feature type="DNA-binding region" description="H-T-H motif" evidence="4">
    <location>
        <begin position="40"/>
        <end position="59"/>
    </location>
</feature>
<proteinExistence type="predicted"/>
<dbReference type="InterPro" id="IPR001647">
    <property type="entry name" value="HTH_TetR"/>
</dbReference>
<reference evidence="6" key="2">
    <citation type="submission" date="2024-02" db="EMBL/GenBank/DDBJ databases">
        <authorList>
            <person name="Prathaban M."/>
            <person name="Mythili R."/>
            <person name="Sharmila Devi N."/>
            <person name="Sobanaa M."/>
            <person name="Prathiviraj R."/>
            <person name="Selvin J."/>
        </authorList>
    </citation>
    <scope>NUCLEOTIDE SEQUENCE</scope>
    <source>
        <strain evidence="6">MP1014</strain>
    </source>
</reference>
<sequence length="213" mass="24304">MTRPDEPARARTRLSREARLAQIIDATVRILAARGFHGLSLRSVAEELGLSEAGLLHYVGTKEGLLALVVEQAYDRRFDPDDFVASGDPAATHPEGVSFPAYCRFLVRHNADDLLLVQLYSVLNAESISPEHPAHDYFADRPAKVWELYSRTTWRLPPSVGGWENMRDLVEMSIEAMDGIQVRAFRRPTVDMYTEWLRFEEVLFPSPRWDGYR</sequence>
<evidence type="ECO:0000256" key="2">
    <source>
        <dbReference type="ARBA" id="ARBA00023125"/>
    </source>
</evidence>
<keyword evidence="1" id="KW-0805">Transcription regulation</keyword>
<dbReference type="SUPFAM" id="SSF46689">
    <property type="entry name" value="Homeodomain-like"/>
    <property type="match status" value="1"/>
</dbReference>
<evidence type="ECO:0000256" key="3">
    <source>
        <dbReference type="ARBA" id="ARBA00023163"/>
    </source>
</evidence>
<accession>A0ABU7Z3G5</accession>
<protein>
    <submittedName>
        <fullName evidence="6">Helix-turn-helix domain-containing protein</fullName>
    </submittedName>
</protein>
<dbReference type="Proteomes" id="UP001310387">
    <property type="component" value="Unassembled WGS sequence"/>
</dbReference>
<dbReference type="PROSITE" id="PS50977">
    <property type="entry name" value="HTH_TETR_2"/>
    <property type="match status" value="1"/>
</dbReference>
<organism evidence="6 7">
    <name type="scientific">Isoptericola haloaureus</name>
    <dbReference type="NCBI Taxonomy" id="1542902"/>
    <lineage>
        <taxon>Bacteria</taxon>
        <taxon>Bacillati</taxon>
        <taxon>Actinomycetota</taxon>
        <taxon>Actinomycetes</taxon>
        <taxon>Micrococcales</taxon>
        <taxon>Promicromonosporaceae</taxon>
        <taxon>Isoptericola</taxon>
    </lineage>
</organism>
<dbReference type="Pfam" id="PF00440">
    <property type="entry name" value="TetR_N"/>
    <property type="match status" value="1"/>
</dbReference>
<keyword evidence="3" id="KW-0804">Transcription</keyword>
<evidence type="ECO:0000259" key="5">
    <source>
        <dbReference type="PROSITE" id="PS50977"/>
    </source>
</evidence>
<feature type="domain" description="HTH tetR-type" evidence="5">
    <location>
        <begin position="17"/>
        <end position="77"/>
    </location>
</feature>
<evidence type="ECO:0000313" key="7">
    <source>
        <dbReference type="Proteomes" id="UP001310387"/>
    </source>
</evidence>
<dbReference type="RefSeq" id="WP_332900852.1">
    <property type="nucleotide sequence ID" value="NZ_JBAGLP010000105.1"/>
</dbReference>
<evidence type="ECO:0000313" key="6">
    <source>
        <dbReference type="EMBL" id="MEG3613991.1"/>
    </source>
</evidence>
<dbReference type="InterPro" id="IPR050109">
    <property type="entry name" value="HTH-type_TetR-like_transc_reg"/>
</dbReference>
<dbReference type="Gene3D" id="1.10.357.10">
    <property type="entry name" value="Tetracycline Repressor, domain 2"/>
    <property type="match status" value="1"/>
</dbReference>
<comment type="caution">
    <text evidence="6">The sequence shown here is derived from an EMBL/GenBank/DDBJ whole genome shotgun (WGS) entry which is preliminary data.</text>
</comment>
<keyword evidence="2 4" id="KW-0238">DNA-binding</keyword>
<reference evidence="6" key="1">
    <citation type="journal article" date="2024" name="Antonie Van Leeuwenhoek">
        <title>Isoptericola haloaureus sp. nov., a dimorphic actinobacterium isolated from mangrove sediments of southeast India, implicating biosaline agricultural significance through nitrogen fixation and salt tolerance genes.</title>
        <authorList>
            <person name="Prathaban M."/>
            <person name="Prathiviraj R."/>
            <person name="Ravichandran M."/>
            <person name="Natarajan S.D."/>
            <person name="Sobanaa M."/>
            <person name="Hari Krishna Kumar S."/>
            <person name="Chandrasekar V."/>
            <person name="Selvin J."/>
        </authorList>
    </citation>
    <scope>NUCLEOTIDE SEQUENCE</scope>
    <source>
        <strain evidence="6">MP1014</strain>
    </source>
</reference>
<evidence type="ECO:0000256" key="4">
    <source>
        <dbReference type="PROSITE-ProRule" id="PRU00335"/>
    </source>
</evidence>